<sequence>MSVAISEHRQGTGSIVIRKEVCIRMRADRITYPREIEPFDAAAPIRASCCGICGAHIHFWKHGANMAGESDLIMGHESAGRVIDPGDFSGRGVSGVRASASRRGCRLQGHDQALAAGRTGDRS</sequence>
<dbReference type="InterPro" id="IPR013154">
    <property type="entry name" value="ADH-like_N"/>
</dbReference>
<organism evidence="3">
    <name type="scientific">anaerobic digester metagenome</name>
    <dbReference type="NCBI Taxonomy" id="1263854"/>
    <lineage>
        <taxon>unclassified sequences</taxon>
        <taxon>metagenomes</taxon>
        <taxon>ecological metagenomes</taxon>
    </lineage>
</organism>
<proteinExistence type="predicted"/>
<dbReference type="AlphaFoldDB" id="A0A485MAQ1"/>
<dbReference type="SUPFAM" id="SSF50129">
    <property type="entry name" value="GroES-like"/>
    <property type="match status" value="1"/>
</dbReference>
<dbReference type="InterPro" id="IPR011032">
    <property type="entry name" value="GroES-like_sf"/>
</dbReference>
<feature type="domain" description="Alcohol dehydrogenase-like N-terminal" evidence="2">
    <location>
        <begin position="45"/>
        <end position="89"/>
    </location>
</feature>
<gene>
    <name evidence="3" type="ORF">SCFA_740015</name>
</gene>
<evidence type="ECO:0000313" key="3">
    <source>
        <dbReference type="EMBL" id="VFU17893.1"/>
    </source>
</evidence>
<protein>
    <recommendedName>
        <fullName evidence="2">Alcohol dehydrogenase-like N-terminal domain-containing protein</fullName>
    </recommendedName>
</protein>
<dbReference type="Gene3D" id="3.90.180.10">
    <property type="entry name" value="Medium-chain alcohol dehydrogenases, catalytic domain"/>
    <property type="match status" value="1"/>
</dbReference>
<evidence type="ECO:0000259" key="2">
    <source>
        <dbReference type="Pfam" id="PF08240"/>
    </source>
</evidence>
<name>A0A485MAQ1_9ZZZZ</name>
<dbReference type="Pfam" id="PF08240">
    <property type="entry name" value="ADH_N"/>
    <property type="match status" value="1"/>
</dbReference>
<accession>A0A485MAQ1</accession>
<evidence type="ECO:0000256" key="1">
    <source>
        <dbReference type="SAM" id="MobiDB-lite"/>
    </source>
</evidence>
<feature type="region of interest" description="Disordered" evidence="1">
    <location>
        <begin position="93"/>
        <end position="123"/>
    </location>
</feature>
<reference evidence="3" key="1">
    <citation type="submission" date="2019-03" db="EMBL/GenBank/DDBJ databases">
        <authorList>
            <person name="Hao L."/>
        </authorList>
    </citation>
    <scope>NUCLEOTIDE SEQUENCE</scope>
</reference>
<dbReference type="EMBL" id="CAADRM010000141">
    <property type="protein sequence ID" value="VFU17893.1"/>
    <property type="molecule type" value="Genomic_DNA"/>
</dbReference>